<evidence type="ECO:0000313" key="3">
    <source>
        <dbReference type="Proteomes" id="UP001208938"/>
    </source>
</evidence>
<evidence type="ECO:0000256" key="1">
    <source>
        <dbReference type="SAM" id="Phobius"/>
    </source>
</evidence>
<dbReference type="EMBL" id="JAPDFL010000001">
    <property type="protein sequence ID" value="MCW1934525.1"/>
    <property type="molecule type" value="Genomic_DNA"/>
</dbReference>
<dbReference type="RefSeq" id="WP_264507311.1">
    <property type="nucleotide sequence ID" value="NZ_JAPDFL010000001.1"/>
</dbReference>
<proteinExistence type="predicted"/>
<name>A0ABT3H440_9RHOB</name>
<keyword evidence="3" id="KW-1185">Reference proteome</keyword>
<comment type="caution">
    <text evidence="2">The sequence shown here is derived from an EMBL/GenBank/DDBJ whole genome shotgun (WGS) entry which is preliminary data.</text>
</comment>
<protein>
    <submittedName>
        <fullName evidence="2">Uncharacterized protein</fullName>
    </submittedName>
</protein>
<sequence>MPDPVLRRPERSPCADFWHTIRVGIPVFVVLLVALPVMFKMFG</sequence>
<reference evidence="2 3" key="1">
    <citation type="submission" date="2022-10" db="EMBL/GenBank/DDBJ databases">
        <title>Pararhodobacter sp. nov., isolated from marine algae.</title>
        <authorList>
            <person name="Choi B.J."/>
            <person name="Kim J.M."/>
            <person name="Lee J.K."/>
            <person name="Choi D.G."/>
            <person name="Jeon C.O."/>
        </authorList>
    </citation>
    <scope>NUCLEOTIDE SEQUENCE [LARGE SCALE GENOMIC DNA]</scope>
    <source>
        <strain evidence="2 3">ZQ420</strain>
    </source>
</reference>
<keyword evidence="1" id="KW-0812">Transmembrane</keyword>
<evidence type="ECO:0000313" key="2">
    <source>
        <dbReference type="EMBL" id="MCW1934525.1"/>
    </source>
</evidence>
<organism evidence="2 3">
    <name type="scientific">Pararhodobacter zhoushanensis</name>
    <dbReference type="NCBI Taxonomy" id="2479545"/>
    <lineage>
        <taxon>Bacteria</taxon>
        <taxon>Pseudomonadati</taxon>
        <taxon>Pseudomonadota</taxon>
        <taxon>Alphaproteobacteria</taxon>
        <taxon>Rhodobacterales</taxon>
        <taxon>Paracoccaceae</taxon>
        <taxon>Pararhodobacter</taxon>
    </lineage>
</organism>
<accession>A0ABT3H440</accession>
<keyword evidence="1" id="KW-1133">Transmembrane helix</keyword>
<dbReference type="Proteomes" id="UP001208938">
    <property type="component" value="Unassembled WGS sequence"/>
</dbReference>
<feature type="transmembrane region" description="Helical" evidence="1">
    <location>
        <begin position="20"/>
        <end position="39"/>
    </location>
</feature>
<gene>
    <name evidence="2" type="ORF">OKW52_20280</name>
</gene>
<keyword evidence="1" id="KW-0472">Membrane</keyword>